<evidence type="ECO:0000256" key="2">
    <source>
        <dbReference type="SAM" id="MobiDB-lite"/>
    </source>
</evidence>
<proteinExistence type="predicted"/>
<reference evidence="5" key="1">
    <citation type="journal article" date="2019" name="Plant Biotechnol. J.">
        <title>Genome sequencing of the Australian wild diploid species Gossypium australe highlights disease resistance and delayed gland morphogenesis.</title>
        <authorList>
            <person name="Cai Y."/>
            <person name="Cai X."/>
            <person name="Wang Q."/>
            <person name="Wang P."/>
            <person name="Zhang Y."/>
            <person name="Cai C."/>
            <person name="Xu Y."/>
            <person name="Wang K."/>
            <person name="Zhou Z."/>
            <person name="Wang C."/>
            <person name="Geng S."/>
            <person name="Li B."/>
            <person name="Dong Q."/>
            <person name="Hou Y."/>
            <person name="Wang H."/>
            <person name="Ai P."/>
            <person name="Liu Z."/>
            <person name="Yi F."/>
            <person name="Sun M."/>
            <person name="An G."/>
            <person name="Cheng J."/>
            <person name="Zhang Y."/>
            <person name="Shi Q."/>
            <person name="Xie Y."/>
            <person name="Shi X."/>
            <person name="Chang Y."/>
            <person name="Huang F."/>
            <person name="Chen Y."/>
            <person name="Hong S."/>
            <person name="Mi L."/>
            <person name="Sun Q."/>
            <person name="Zhang L."/>
            <person name="Zhou B."/>
            <person name="Peng R."/>
            <person name="Zhang X."/>
            <person name="Liu F."/>
        </authorList>
    </citation>
    <scope>NUCLEOTIDE SEQUENCE [LARGE SCALE GENOMIC DNA]</scope>
    <source>
        <strain evidence="5">cv. PA1801</strain>
    </source>
</reference>
<evidence type="ECO:0000313" key="5">
    <source>
        <dbReference type="Proteomes" id="UP000325315"/>
    </source>
</evidence>
<gene>
    <name evidence="4" type="ORF">EPI10_014474</name>
</gene>
<sequence length="105" mass="11831">MFIFGFLSLKLRRAFYSSFHNERPSIGNDSFEIPRGQGQGQGSHGGDIELGAQANADELGLQNFFKKVQEIDKQYEKLDKLLKKLQDAHEESKAVTKAPAMKCKQ</sequence>
<dbReference type="EMBL" id="SMMG02000006">
    <property type="protein sequence ID" value="KAA3468601.1"/>
    <property type="molecule type" value="Genomic_DNA"/>
</dbReference>
<feature type="coiled-coil region" evidence="1">
    <location>
        <begin position="68"/>
        <end position="98"/>
    </location>
</feature>
<protein>
    <submittedName>
        <fullName evidence="4">Syntaxin-132-like protein</fullName>
    </submittedName>
</protein>
<keyword evidence="5" id="KW-1185">Reference proteome</keyword>
<evidence type="ECO:0000259" key="3">
    <source>
        <dbReference type="Pfam" id="PF00804"/>
    </source>
</evidence>
<comment type="caution">
    <text evidence="4">The sequence shown here is derived from an EMBL/GenBank/DDBJ whole genome shotgun (WGS) entry which is preliminary data.</text>
</comment>
<dbReference type="GO" id="GO:0016020">
    <property type="term" value="C:membrane"/>
    <property type="evidence" value="ECO:0007669"/>
    <property type="project" value="InterPro"/>
</dbReference>
<dbReference type="AlphaFoldDB" id="A0A5B6VHW5"/>
<dbReference type="OrthoDB" id="1730528at2759"/>
<dbReference type="Proteomes" id="UP000325315">
    <property type="component" value="Unassembled WGS sequence"/>
</dbReference>
<keyword evidence="1" id="KW-0175">Coiled coil</keyword>
<feature type="region of interest" description="Disordered" evidence="2">
    <location>
        <begin position="24"/>
        <end position="51"/>
    </location>
</feature>
<dbReference type="InterPro" id="IPR006011">
    <property type="entry name" value="Syntaxin_N"/>
</dbReference>
<evidence type="ECO:0000313" key="4">
    <source>
        <dbReference type="EMBL" id="KAA3468601.1"/>
    </source>
</evidence>
<accession>A0A5B6VHW5</accession>
<dbReference type="Gene3D" id="1.20.58.70">
    <property type="match status" value="1"/>
</dbReference>
<evidence type="ECO:0000256" key="1">
    <source>
        <dbReference type="SAM" id="Coils"/>
    </source>
</evidence>
<dbReference type="Pfam" id="PF00804">
    <property type="entry name" value="Syntaxin"/>
    <property type="match status" value="1"/>
</dbReference>
<feature type="domain" description="Syntaxin N-terminal" evidence="3">
    <location>
        <begin position="60"/>
        <end position="102"/>
    </location>
</feature>
<name>A0A5B6VHW5_9ROSI</name>
<organism evidence="4 5">
    <name type="scientific">Gossypium australe</name>
    <dbReference type="NCBI Taxonomy" id="47621"/>
    <lineage>
        <taxon>Eukaryota</taxon>
        <taxon>Viridiplantae</taxon>
        <taxon>Streptophyta</taxon>
        <taxon>Embryophyta</taxon>
        <taxon>Tracheophyta</taxon>
        <taxon>Spermatophyta</taxon>
        <taxon>Magnoliopsida</taxon>
        <taxon>eudicotyledons</taxon>
        <taxon>Gunneridae</taxon>
        <taxon>Pentapetalae</taxon>
        <taxon>rosids</taxon>
        <taxon>malvids</taxon>
        <taxon>Malvales</taxon>
        <taxon>Malvaceae</taxon>
        <taxon>Malvoideae</taxon>
        <taxon>Gossypium</taxon>
    </lineage>
</organism>